<proteinExistence type="predicted"/>
<dbReference type="InterPro" id="IPR014710">
    <property type="entry name" value="RmlC-like_jellyroll"/>
</dbReference>
<dbReference type="EMBL" id="JAXOJX010000035">
    <property type="protein sequence ID" value="MDZ5458875.1"/>
    <property type="molecule type" value="Genomic_DNA"/>
</dbReference>
<keyword evidence="3" id="KW-1185">Reference proteome</keyword>
<sequence length="110" mass="11722">MALEHASPLQPMRLLTEGALPPDAVSVSLIKSEELQLLRVVLRAGGVLPAHWVAGECTIQCLTGTAQLIAGDQRLALEAGDVVLVPKHQPHELQARHEDSALLVTIRLGA</sequence>
<dbReference type="SUPFAM" id="SSF51182">
    <property type="entry name" value="RmlC-like cupins"/>
    <property type="match status" value="1"/>
</dbReference>
<reference evidence="2 3" key="1">
    <citation type="submission" date="2023-11" db="EMBL/GenBank/DDBJ databases">
        <title>Draft genome of Azohydromonas lata strain H1 (DSM1123), a polyhydroxyalkanoate producer.</title>
        <authorList>
            <person name="Traversa D."/>
            <person name="D'Addabbo P."/>
            <person name="Pazzani C."/>
            <person name="Manzari C."/>
            <person name="Chiara M."/>
            <person name="Scrascia M."/>
        </authorList>
    </citation>
    <scope>NUCLEOTIDE SEQUENCE [LARGE SCALE GENOMIC DNA]</scope>
    <source>
        <strain evidence="2 3">H1</strain>
    </source>
</reference>
<gene>
    <name evidence="2" type="ORF">SM757_20025</name>
</gene>
<organism evidence="2 3">
    <name type="scientific">Azohydromonas lata</name>
    <dbReference type="NCBI Taxonomy" id="45677"/>
    <lineage>
        <taxon>Bacteria</taxon>
        <taxon>Pseudomonadati</taxon>
        <taxon>Pseudomonadota</taxon>
        <taxon>Betaproteobacteria</taxon>
        <taxon>Burkholderiales</taxon>
        <taxon>Sphaerotilaceae</taxon>
        <taxon>Azohydromonas</taxon>
    </lineage>
</organism>
<dbReference type="RefSeq" id="WP_169805858.1">
    <property type="nucleotide sequence ID" value="NZ_JAXOJX010000035.1"/>
</dbReference>
<dbReference type="PANTHER" id="PTHR37694:SF1">
    <property type="entry name" value="SLR8022 PROTEIN"/>
    <property type="match status" value="1"/>
</dbReference>
<protein>
    <submittedName>
        <fullName evidence="2">Cupin domain-containing protein</fullName>
    </submittedName>
</protein>
<evidence type="ECO:0000259" key="1">
    <source>
        <dbReference type="Pfam" id="PF07883"/>
    </source>
</evidence>
<dbReference type="InterPro" id="IPR013096">
    <property type="entry name" value="Cupin_2"/>
</dbReference>
<evidence type="ECO:0000313" key="2">
    <source>
        <dbReference type="EMBL" id="MDZ5458875.1"/>
    </source>
</evidence>
<dbReference type="Pfam" id="PF07883">
    <property type="entry name" value="Cupin_2"/>
    <property type="match status" value="1"/>
</dbReference>
<feature type="domain" description="Cupin type-2" evidence="1">
    <location>
        <begin position="39"/>
        <end position="106"/>
    </location>
</feature>
<dbReference type="Gene3D" id="2.60.120.10">
    <property type="entry name" value="Jelly Rolls"/>
    <property type="match status" value="1"/>
</dbReference>
<dbReference type="InterPro" id="IPR011051">
    <property type="entry name" value="RmlC_Cupin_sf"/>
</dbReference>
<accession>A0ABU5II90</accession>
<comment type="caution">
    <text evidence="2">The sequence shown here is derived from an EMBL/GenBank/DDBJ whole genome shotgun (WGS) entry which is preliminary data.</text>
</comment>
<evidence type="ECO:0000313" key="3">
    <source>
        <dbReference type="Proteomes" id="UP001293718"/>
    </source>
</evidence>
<name>A0ABU5II90_9BURK</name>
<dbReference type="Proteomes" id="UP001293718">
    <property type="component" value="Unassembled WGS sequence"/>
</dbReference>
<dbReference type="PANTHER" id="PTHR37694">
    <property type="entry name" value="SLR8022 PROTEIN"/>
    <property type="match status" value="1"/>
</dbReference>